<name>A0ABT1BSZ1_9BURK</name>
<accession>A0ABT1BSZ1</accession>
<comment type="caution">
    <text evidence="2">The sequence shown here is derived from an EMBL/GenBank/DDBJ whole genome shotgun (WGS) entry which is preliminary data.</text>
</comment>
<dbReference type="EMBL" id="JAMXMC010000018">
    <property type="protein sequence ID" value="MCO5979228.1"/>
    <property type="molecule type" value="Genomic_DNA"/>
</dbReference>
<dbReference type="PANTHER" id="PTHR32027:SF0">
    <property type="entry name" value="CYTOSINE DEAMINASE"/>
    <property type="match status" value="1"/>
</dbReference>
<evidence type="ECO:0000313" key="2">
    <source>
        <dbReference type="EMBL" id="MCO5979228.1"/>
    </source>
</evidence>
<organism evidence="2 3">
    <name type="scientific">Ideonella oryzae</name>
    <dbReference type="NCBI Taxonomy" id="2937441"/>
    <lineage>
        <taxon>Bacteria</taxon>
        <taxon>Pseudomonadati</taxon>
        <taxon>Pseudomonadota</taxon>
        <taxon>Betaproteobacteria</taxon>
        <taxon>Burkholderiales</taxon>
        <taxon>Sphaerotilaceae</taxon>
        <taxon>Ideonella</taxon>
    </lineage>
</organism>
<dbReference type="InterPro" id="IPR013108">
    <property type="entry name" value="Amidohydro_3"/>
</dbReference>
<reference evidence="2 3" key="1">
    <citation type="submission" date="2022-06" db="EMBL/GenBank/DDBJ databases">
        <title>Ideonella sp. NS12-5 Genome sequencing and assembly.</title>
        <authorList>
            <person name="Jung Y."/>
        </authorList>
    </citation>
    <scope>NUCLEOTIDE SEQUENCE [LARGE SCALE GENOMIC DNA]</scope>
    <source>
        <strain evidence="2 3">NS12-5</strain>
    </source>
</reference>
<dbReference type="Proteomes" id="UP001204851">
    <property type="component" value="Unassembled WGS sequence"/>
</dbReference>
<dbReference type="SUPFAM" id="SSF51556">
    <property type="entry name" value="Metallo-dependent hydrolases"/>
    <property type="match status" value="1"/>
</dbReference>
<evidence type="ECO:0000259" key="1">
    <source>
        <dbReference type="Pfam" id="PF07969"/>
    </source>
</evidence>
<dbReference type="InterPro" id="IPR052349">
    <property type="entry name" value="Metallo-hydrolase_Enzymes"/>
</dbReference>
<dbReference type="Gene3D" id="3.20.20.140">
    <property type="entry name" value="Metal-dependent hydrolases"/>
    <property type="match status" value="1"/>
</dbReference>
<evidence type="ECO:0000313" key="3">
    <source>
        <dbReference type="Proteomes" id="UP001204851"/>
    </source>
</evidence>
<gene>
    <name evidence="2" type="ORF">M0L44_21220</name>
</gene>
<dbReference type="InterPro" id="IPR032466">
    <property type="entry name" value="Metal_Hydrolase"/>
</dbReference>
<proteinExistence type="predicted"/>
<feature type="domain" description="Amidohydrolase 3" evidence="1">
    <location>
        <begin position="106"/>
        <end position="352"/>
    </location>
</feature>
<keyword evidence="3" id="KW-1185">Reference proteome</keyword>
<dbReference type="PANTHER" id="PTHR32027">
    <property type="entry name" value="CYTOSINE DEAMINASE"/>
    <property type="match status" value="1"/>
</dbReference>
<sequence length="436" mass="46675">MAGLHLPCAAPTRLLHTRLPRWLLPAHWPSDSAGRPALACLTLAAGHIEQLAPMSADTSPASPTDWDLAGAPVLPGLVDAHTHLDKTFTLERIGHVKPGLLAAIDAMMGDRAHWTREDIHARASQALQWAWEAGVTRIRSHVDWWEPAQEPLAWSVLGELAQAWAGRIQLERAALVPQTAFEDSAQAHRLARHIAASGPGALLGGFIHSHHWTPSSARQLLLAAAEADLDLDLHVDEELNPAAEGLALVARTLREIGYAGRAVCGHVCALAAQPEAQALATLDAVAQAPITLVSLPITNLLLQDAVTGRTPRQRGITLVKEARERGIPLLLASDNVEDPFCAVGSYDPVEAFATGVQVAQLPEAFDSWSQALCRPDWLDRRASPGWDAPPPLAGRVADLVIFPRASASGWPSRAQARVVLRAGQRLAPSSDDTVTP</sequence>
<dbReference type="InterPro" id="IPR011059">
    <property type="entry name" value="Metal-dep_hydrolase_composite"/>
</dbReference>
<protein>
    <submittedName>
        <fullName evidence="2">Amidohydrolase family protein</fullName>
    </submittedName>
</protein>
<dbReference type="RefSeq" id="WP_252772178.1">
    <property type="nucleotide sequence ID" value="NZ_JAMXMC010000018.1"/>
</dbReference>
<dbReference type="Pfam" id="PF07969">
    <property type="entry name" value="Amidohydro_3"/>
    <property type="match status" value="1"/>
</dbReference>
<dbReference type="Gene3D" id="2.30.40.10">
    <property type="entry name" value="Urease, subunit C, domain 1"/>
    <property type="match status" value="1"/>
</dbReference>